<sequence>MPSPAPGLAPHSYTPFTPPLATAPLVAREFVGTVLRSLGLTHLADTARLCTCELVTNTYRHAGGVGSLTWLAVEDELIRISVYDGSPEIPVTRTPDTATDTGRGLLLVAELADKWGVELGCPLGLGGSGKGVWFECGL</sequence>
<proteinExistence type="predicted"/>
<dbReference type="SUPFAM" id="SSF55874">
    <property type="entry name" value="ATPase domain of HSP90 chaperone/DNA topoisomerase II/histidine kinase"/>
    <property type="match status" value="1"/>
</dbReference>
<keyword evidence="1" id="KW-0547">Nucleotide-binding</keyword>
<protein>
    <submittedName>
        <fullName evidence="1">ATP-binding protein</fullName>
    </submittedName>
</protein>
<keyword evidence="1" id="KW-0067">ATP-binding</keyword>
<dbReference type="Gene3D" id="3.30.565.10">
    <property type="entry name" value="Histidine kinase-like ATPase, C-terminal domain"/>
    <property type="match status" value="1"/>
</dbReference>
<evidence type="ECO:0000313" key="1">
    <source>
        <dbReference type="EMBL" id="TJZ95300.1"/>
    </source>
</evidence>
<evidence type="ECO:0000313" key="2">
    <source>
        <dbReference type="Proteomes" id="UP000305778"/>
    </source>
</evidence>
<gene>
    <name evidence="1" type="ORF">FCI23_52390</name>
</gene>
<dbReference type="GO" id="GO:0005524">
    <property type="term" value="F:ATP binding"/>
    <property type="evidence" value="ECO:0007669"/>
    <property type="project" value="UniProtKB-KW"/>
</dbReference>
<name>A0A4U0RKK3_9ACTN</name>
<dbReference type="InterPro" id="IPR036890">
    <property type="entry name" value="HATPase_C_sf"/>
</dbReference>
<dbReference type="Proteomes" id="UP000305778">
    <property type="component" value="Unassembled WGS sequence"/>
</dbReference>
<dbReference type="PANTHER" id="PTHR35526:SF3">
    <property type="entry name" value="ANTI-SIGMA-F FACTOR RSBW"/>
    <property type="match status" value="1"/>
</dbReference>
<comment type="caution">
    <text evidence="1">The sequence shown here is derived from an EMBL/GenBank/DDBJ whole genome shotgun (WGS) entry which is preliminary data.</text>
</comment>
<reference evidence="1 2" key="1">
    <citation type="submission" date="2019-04" db="EMBL/GenBank/DDBJ databases">
        <title>Streptomyces oryziradicis sp. nov., a novel actinomycete isolated from rhizosphere soil of rice (Oryza sativa L.).</title>
        <authorList>
            <person name="Li C."/>
        </authorList>
    </citation>
    <scope>NUCLEOTIDE SEQUENCE [LARGE SCALE GENOMIC DNA]</scope>
    <source>
        <strain evidence="1 2">NEAU-C40</strain>
    </source>
</reference>
<dbReference type="EMBL" id="SUMC01000187">
    <property type="protein sequence ID" value="TJZ95300.1"/>
    <property type="molecule type" value="Genomic_DNA"/>
</dbReference>
<accession>A0A4U0RKK3</accession>
<dbReference type="OrthoDB" id="4298621at2"/>
<organism evidence="1 2">
    <name type="scientific">Actinacidiphila oryziradicis</name>
    <dbReference type="NCBI Taxonomy" id="2571141"/>
    <lineage>
        <taxon>Bacteria</taxon>
        <taxon>Bacillati</taxon>
        <taxon>Actinomycetota</taxon>
        <taxon>Actinomycetes</taxon>
        <taxon>Kitasatosporales</taxon>
        <taxon>Streptomycetaceae</taxon>
        <taxon>Actinacidiphila</taxon>
    </lineage>
</organism>
<dbReference type="GO" id="GO:0004674">
    <property type="term" value="F:protein serine/threonine kinase activity"/>
    <property type="evidence" value="ECO:0007669"/>
    <property type="project" value="UniProtKB-KW"/>
</dbReference>
<keyword evidence="2" id="KW-1185">Reference proteome</keyword>
<dbReference type="AlphaFoldDB" id="A0A4U0RKK3"/>
<dbReference type="InterPro" id="IPR050267">
    <property type="entry name" value="Anti-sigma-factor_SerPK"/>
</dbReference>
<dbReference type="CDD" id="cd16936">
    <property type="entry name" value="HATPase_RsbW-like"/>
    <property type="match status" value="1"/>
</dbReference>
<dbReference type="RefSeq" id="WP_136730996.1">
    <property type="nucleotide sequence ID" value="NZ_SUMC01000187.1"/>
</dbReference>
<dbReference type="PANTHER" id="PTHR35526">
    <property type="entry name" value="ANTI-SIGMA-F FACTOR RSBW-RELATED"/>
    <property type="match status" value="1"/>
</dbReference>